<dbReference type="InterPro" id="IPR037185">
    <property type="entry name" value="EmrE-like"/>
</dbReference>
<name>A0A1G2F4W7_9BACT</name>
<feature type="transmembrane region" description="Helical" evidence="1">
    <location>
        <begin position="274"/>
        <end position="292"/>
    </location>
</feature>
<comment type="caution">
    <text evidence="2">The sequence shown here is derived from an EMBL/GenBank/DDBJ whole genome shotgun (WGS) entry which is preliminary data.</text>
</comment>
<feature type="transmembrane region" description="Helical" evidence="1">
    <location>
        <begin position="32"/>
        <end position="54"/>
    </location>
</feature>
<dbReference type="Proteomes" id="UP000177810">
    <property type="component" value="Unassembled WGS sequence"/>
</dbReference>
<feature type="transmembrane region" description="Helical" evidence="1">
    <location>
        <begin position="60"/>
        <end position="79"/>
    </location>
</feature>
<feature type="transmembrane region" description="Helical" evidence="1">
    <location>
        <begin position="172"/>
        <end position="191"/>
    </location>
</feature>
<protein>
    <submittedName>
        <fullName evidence="2">Uncharacterized protein</fullName>
    </submittedName>
</protein>
<feature type="transmembrane region" description="Helical" evidence="1">
    <location>
        <begin position="245"/>
        <end position="262"/>
    </location>
</feature>
<dbReference type="STRING" id="1801990.A2V69_00200"/>
<dbReference type="SUPFAM" id="SSF103481">
    <property type="entry name" value="Multidrug resistance efflux transporter EmrE"/>
    <property type="match status" value="1"/>
</dbReference>
<feature type="transmembrane region" description="Helical" evidence="1">
    <location>
        <begin position="211"/>
        <end position="233"/>
    </location>
</feature>
<evidence type="ECO:0000256" key="1">
    <source>
        <dbReference type="SAM" id="Phobius"/>
    </source>
</evidence>
<feature type="transmembrane region" description="Helical" evidence="1">
    <location>
        <begin position="91"/>
        <end position="111"/>
    </location>
</feature>
<keyword evidence="1" id="KW-0812">Transmembrane</keyword>
<keyword evidence="1" id="KW-0472">Membrane</keyword>
<proteinExistence type="predicted"/>
<feature type="transmembrane region" description="Helical" evidence="1">
    <location>
        <begin position="147"/>
        <end position="166"/>
    </location>
</feature>
<feature type="transmembrane region" description="Helical" evidence="1">
    <location>
        <begin position="6"/>
        <end position="25"/>
    </location>
</feature>
<gene>
    <name evidence="2" type="ORF">A2V69_00200</name>
</gene>
<sequence>MIWLLIVVVAHLFYSLIFVIDKYIVSKSLPHPIVYTFYVGILSIAVWVLIPFGFCFPSAYYVFLSMLAGIAQVGGSIFLYRSLNLGEVSRIIPFIGSFVAIFVLVLSTFLIGERLNLQQYIAFILLVLGSLVVSYRRKEFFQKPFGLAIIAALFFAIFWVITKYIYSGSSFISGTVWVRTAVAFVSLFLLLPRKNRELIFKKTDEIKRRTVGFVAWGRILTIGAGLCMYFAVFLGSVTLANALQGLQYAFIFLLALLFFRKIPSLKEELSRGIIAQKIIAIILITLGLFILII</sequence>
<keyword evidence="1" id="KW-1133">Transmembrane helix</keyword>
<dbReference type="AlphaFoldDB" id="A0A1G2F4W7"/>
<accession>A0A1G2F4W7</accession>
<evidence type="ECO:0000313" key="2">
    <source>
        <dbReference type="EMBL" id="OGZ33023.1"/>
    </source>
</evidence>
<evidence type="ECO:0000313" key="3">
    <source>
        <dbReference type="Proteomes" id="UP000177810"/>
    </source>
</evidence>
<reference evidence="2 3" key="1">
    <citation type="journal article" date="2016" name="Nat. Commun.">
        <title>Thousands of microbial genomes shed light on interconnected biogeochemical processes in an aquifer system.</title>
        <authorList>
            <person name="Anantharaman K."/>
            <person name="Brown C.T."/>
            <person name="Hug L.A."/>
            <person name="Sharon I."/>
            <person name="Castelle C.J."/>
            <person name="Probst A.J."/>
            <person name="Thomas B.C."/>
            <person name="Singh A."/>
            <person name="Wilkins M.J."/>
            <person name="Karaoz U."/>
            <person name="Brodie E.L."/>
            <person name="Williams K.H."/>
            <person name="Hubbard S.S."/>
            <person name="Banfield J.F."/>
        </authorList>
    </citation>
    <scope>NUCLEOTIDE SEQUENCE [LARGE SCALE GENOMIC DNA]</scope>
</reference>
<organism evidence="2 3">
    <name type="scientific">Candidatus Portnoybacteria bacterium RBG_13_40_8</name>
    <dbReference type="NCBI Taxonomy" id="1801990"/>
    <lineage>
        <taxon>Bacteria</taxon>
        <taxon>Candidatus Portnoyibacteriota</taxon>
    </lineage>
</organism>
<dbReference type="EMBL" id="MHMT01000007">
    <property type="protein sequence ID" value="OGZ33023.1"/>
    <property type="molecule type" value="Genomic_DNA"/>
</dbReference>